<feature type="domain" description="Alpha-N-acetylglucosaminidase tim-barrel" evidence="2">
    <location>
        <begin position="125"/>
        <end position="448"/>
    </location>
</feature>
<dbReference type="Pfam" id="PF12971">
    <property type="entry name" value="NAGLU_N"/>
    <property type="match status" value="1"/>
</dbReference>
<dbReference type="OrthoDB" id="9807519at2"/>
<gene>
    <name evidence="5" type="ORF">F8566_46080</name>
</gene>
<evidence type="ECO:0000259" key="2">
    <source>
        <dbReference type="Pfam" id="PF05089"/>
    </source>
</evidence>
<proteinExistence type="predicted"/>
<dbReference type="InterPro" id="IPR024732">
    <property type="entry name" value="NAGLU_C"/>
</dbReference>
<feature type="domain" description="Alpha-N-acetylglucosaminidase N-terminal" evidence="3">
    <location>
        <begin position="15"/>
        <end position="99"/>
    </location>
</feature>
<accession>A0A6H9YFC1</accession>
<protein>
    <submittedName>
        <fullName evidence="5">Alpha-N-acetylglucosaminidase</fullName>
    </submittedName>
</protein>
<evidence type="ECO:0000259" key="4">
    <source>
        <dbReference type="Pfam" id="PF12972"/>
    </source>
</evidence>
<dbReference type="AlphaFoldDB" id="A0A6H9YFC1"/>
<keyword evidence="6" id="KW-1185">Reference proteome</keyword>
<comment type="caution">
    <text evidence="5">The sequence shown here is derived from an EMBL/GenBank/DDBJ whole genome shotgun (WGS) entry which is preliminary data.</text>
</comment>
<dbReference type="EMBL" id="WBMT01000031">
    <property type="protein sequence ID" value="KAB2340229.1"/>
    <property type="molecule type" value="Genomic_DNA"/>
</dbReference>
<dbReference type="InterPro" id="IPR024240">
    <property type="entry name" value="NAGLU_N"/>
</dbReference>
<dbReference type="RefSeq" id="WP_151570144.1">
    <property type="nucleotide sequence ID" value="NZ_WBMT01000031.1"/>
</dbReference>
<dbReference type="InterPro" id="IPR007781">
    <property type="entry name" value="NAGLU"/>
</dbReference>
<dbReference type="Pfam" id="PF05089">
    <property type="entry name" value="NAGLU"/>
    <property type="match status" value="1"/>
</dbReference>
<evidence type="ECO:0000313" key="6">
    <source>
        <dbReference type="Proteomes" id="UP000468735"/>
    </source>
</evidence>
<dbReference type="InterPro" id="IPR024733">
    <property type="entry name" value="NAGLU_tim-barrel"/>
</dbReference>
<dbReference type="PANTHER" id="PTHR12872:SF1">
    <property type="entry name" value="ALPHA-N-ACETYLGLUCOSAMINIDASE"/>
    <property type="match status" value="1"/>
</dbReference>
<evidence type="ECO:0000313" key="5">
    <source>
        <dbReference type="EMBL" id="KAB2340229.1"/>
    </source>
</evidence>
<feature type="domain" description="Alpha-N-acetylglucosaminidase C-terminal" evidence="4">
    <location>
        <begin position="456"/>
        <end position="708"/>
    </location>
</feature>
<organism evidence="5 6">
    <name type="scientific">Actinomadura rudentiformis</name>
    <dbReference type="NCBI Taxonomy" id="359158"/>
    <lineage>
        <taxon>Bacteria</taxon>
        <taxon>Bacillati</taxon>
        <taxon>Actinomycetota</taxon>
        <taxon>Actinomycetes</taxon>
        <taxon>Streptosporangiales</taxon>
        <taxon>Thermomonosporaceae</taxon>
        <taxon>Actinomadura</taxon>
    </lineage>
</organism>
<dbReference type="InterPro" id="IPR029018">
    <property type="entry name" value="Hex-like_dom2"/>
</dbReference>
<dbReference type="GO" id="GO:0016787">
    <property type="term" value="F:hydrolase activity"/>
    <property type="evidence" value="ECO:0007669"/>
    <property type="project" value="UniProtKB-KW"/>
</dbReference>
<dbReference type="Pfam" id="PF12972">
    <property type="entry name" value="NAGLU_C"/>
    <property type="match status" value="1"/>
</dbReference>
<name>A0A6H9YFC1_9ACTN</name>
<dbReference type="Gene3D" id="1.20.120.670">
    <property type="entry name" value="N-acetyl-b-d-glucoasminidase"/>
    <property type="match status" value="1"/>
</dbReference>
<reference evidence="5 6" key="1">
    <citation type="submission" date="2019-09" db="EMBL/GenBank/DDBJ databases">
        <title>Actinomadura physcomitrii sp. nov., a novel actinomycete isolated from moss [Physcomitrium sphaericum (Ludw) Fuernr].</title>
        <authorList>
            <person name="Zhuang X."/>
            <person name="Liu C."/>
        </authorList>
    </citation>
    <scope>NUCLEOTIDE SEQUENCE [LARGE SCALE GENOMIC DNA]</scope>
    <source>
        <strain evidence="5 6">HMC1</strain>
    </source>
</reference>
<keyword evidence="1" id="KW-0378">Hydrolase</keyword>
<dbReference type="Gene3D" id="3.30.379.10">
    <property type="entry name" value="Chitobiase/beta-hexosaminidase domain 2-like"/>
    <property type="match status" value="1"/>
</dbReference>
<dbReference type="PANTHER" id="PTHR12872">
    <property type="entry name" value="ALPHA-N-ACETYLGLUCOSAMINIDASE"/>
    <property type="match status" value="1"/>
</dbReference>
<evidence type="ECO:0000256" key="1">
    <source>
        <dbReference type="ARBA" id="ARBA00022801"/>
    </source>
</evidence>
<dbReference type="Gene3D" id="3.20.20.80">
    <property type="entry name" value="Glycosidases"/>
    <property type="match status" value="1"/>
</dbReference>
<dbReference type="GO" id="GO:0005975">
    <property type="term" value="P:carbohydrate metabolic process"/>
    <property type="evidence" value="ECO:0007669"/>
    <property type="project" value="UniProtKB-ARBA"/>
</dbReference>
<dbReference type="Proteomes" id="UP000468735">
    <property type="component" value="Unassembled WGS sequence"/>
</dbReference>
<sequence>MTSGSGEQPPPWAGAVHGLARRVLGPVAGSLRLVALGGTDVRDGTGRRGGVHRRCQADRRYEYEAGGGVLTVAATDGVSASVGLHHYLRERCGLSVDWDTVLPLPLTSFPESPLRRGSARVKEGYYLNFCTFSYTMPYWDWSDWEREIDWMALHGITMPLAITGHEAVLRAAYSALGLDDEAIRDFLGGPGYLPFQFMGCLDGFAGPLPSSWIESHRELGARILDRERALGMTPVLPAFTGHVPREIASSARAGRRDWQGFETWVLDPADPLYVRIGAEITSAQIALFGTDHLYAADPFIEMIPVDADPAFPGAVAAATLNGLRAADPDAAWVMQAWPFSYQRGFWTDERVTTFLGSIPGDRMLVADLWAEHDPQWERLDQFAGKPWLWCALLNFGGRTDPVADLRGVPAAVEAALAAPDPPTGLGLAMEATRNNPVFFELVTDQIWNPVTDVDAWLDAFVTRRYGGPGAWTAPLQVAWRGLVESIYDARGLRIFPEQFNGVITAKPSYARMPGAVAELRAEVDQALWYRPAVLAEAWERMVEVAEHHRDLVDGPLGHDLAEVGIAFMARVADRLYLDVIEQAVERTAPPEAGRFLRVFDDLERMLAARREYTFQRWESKALSWATNAADRDVLVENARRIITAWGPTASPLLDDYAGRHWAGLVGGYYRDRWELWARGLGAALATPGGDHEAELQERLRDRTEVFLREGPAPAPPDLGDLTTESRRLVTAYAVTAYAGQAGSPIRPSDHDRRGAR</sequence>
<evidence type="ECO:0000259" key="3">
    <source>
        <dbReference type="Pfam" id="PF12971"/>
    </source>
</evidence>